<dbReference type="PANTHER" id="PTHR43581">
    <property type="entry name" value="ATP/GTP PHOSPHATASE"/>
    <property type="match status" value="1"/>
</dbReference>
<dbReference type="InterPro" id="IPR041685">
    <property type="entry name" value="AAA_GajA/Old/RecF-like"/>
</dbReference>
<name>A0A0X1U8V2_ANAPI</name>
<reference evidence="5" key="2">
    <citation type="submission" date="2016-01" db="EMBL/GenBank/DDBJ databases">
        <authorList>
            <person name="Poehlein A."/>
            <person name="Schlien K."/>
            <person name="Gottschalk G."/>
            <person name="Buckel W."/>
            <person name="Daniel R."/>
        </authorList>
    </citation>
    <scope>NUCLEOTIDE SEQUENCE [LARGE SCALE GENOMIC DNA]</scope>
    <source>
        <strain evidence="5">X2</strain>
    </source>
</reference>
<dbReference type="InterPro" id="IPR034139">
    <property type="entry name" value="TOPRIM_OLD"/>
</dbReference>
<reference evidence="3 5" key="1">
    <citation type="journal article" date="2016" name="Genome Announc.">
        <title>Complete Genome Sequence of the Amino Acid-Fermenting Clostridium propionicum X2 (DSM 1682).</title>
        <authorList>
            <person name="Poehlein A."/>
            <person name="Schlien K."/>
            <person name="Chowdhury N.P."/>
            <person name="Gottschalk G."/>
            <person name="Buckel W."/>
            <person name="Daniel R."/>
        </authorList>
    </citation>
    <scope>NUCLEOTIDE SEQUENCE [LARGE SCALE GENOMIC DNA]</scope>
    <source>
        <strain evidence="3 5">X2</strain>
    </source>
</reference>
<evidence type="ECO:0000259" key="2">
    <source>
        <dbReference type="Pfam" id="PF20469"/>
    </source>
</evidence>
<feature type="domain" description="Endonuclease GajA/Old nuclease/RecF-like AAA" evidence="1">
    <location>
        <begin position="1"/>
        <end position="382"/>
    </location>
</feature>
<dbReference type="Pfam" id="PF20469">
    <property type="entry name" value="OLD-like_TOPRIM"/>
    <property type="match status" value="1"/>
</dbReference>
<dbReference type="Gene3D" id="3.40.50.300">
    <property type="entry name" value="P-loop containing nucleotide triphosphate hydrolases"/>
    <property type="match status" value="1"/>
</dbReference>
<evidence type="ECO:0000313" key="3">
    <source>
        <dbReference type="EMBL" id="AMJ41361.1"/>
    </source>
</evidence>
<evidence type="ECO:0000313" key="6">
    <source>
        <dbReference type="Proteomes" id="UP000184204"/>
    </source>
</evidence>
<dbReference type="SUPFAM" id="SSF52540">
    <property type="entry name" value="P-loop containing nucleoside triphosphate hydrolases"/>
    <property type="match status" value="1"/>
</dbReference>
<accession>A0A0X1U8V2</accession>
<organism evidence="4 6">
    <name type="scientific">Anaerotignum propionicum DSM 1682</name>
    <dbReference type="NCBI Taxonomy" id="991789"/>
    <lineage>
        <taxon>Bacteria</taxon>
        <taxon>Bacillati</taxon>
        <taxon>Bacillota</taxon>
        <taxon>Clostridia</taxon>
        <taxon>Lachnospirales</taxon>
        <taxon>Anaerotignaceae</taxon>
        <taxon>Anaerotignum</taxon>
    </lineage>
</organism>
<keyword evidence="4" id="KW-0540">Nuclease</keyword>
<dbReference type="EMBL" id="CP014223">
    <property type="protein sequence ID" value="AMJ41361.1"/>
    <property type="molecule type" value="Genomic_DNA"/>
</dbReference>
<reference evidence="6" key="4">
    <citation type="submission" date="2016-11" db="EMBL/GenBank/DDBJ databases">
        <authorList>
            <person name="Jaros S."/>
            <person name="Januszkiewicz K."/>
            <person name="Wedrychowicz H."/>
        </authorList>
    </citation>
    <scope>NUCLEOTIDE SEQUENCE [LARGE SCALE GENOMIC DNA]</scope>
    <source>
        <strain evidence="6">DSM 1682</strain>
    </source>
</reference>
<dbReference type="PANTHER" id="PTHR43581:SF4">
    <property type="entry name" value="ATP_GTP PHOSPHATASE"/>
    <property type="match status" value="1"/>
</dbReference>
<keyword evidence="4" id="KW-0378">Hydrolase</keyword>
<dbReference type="Pfam" id="PF13175">
    <property type="entry name" value="AAA_15"/>
    <property type="match status" value="1"/>
</dbReference>
<reference evidence="4" key="3">
    <citation type="submission" date="2016-11" db="EMBL/GenBank/DDBJ databases">
        <authorList>
            <person name="Varghese N."/>
            <person name="Submissions S."/>
        </authorList>
    </citation>
    <scope>NUCLEOTIDE SEQUENCE</scope>
    <source>
        <strain evidence="4">DSM 1682</strain>
    </source>
</reference>
<evidence type="ECO:0000313" key="4">
    <source>
        <dbReference type="EMBL" id="SHE97825.1"/>
    </source>
</evidence>
<protein>
    <submittedName>
        <fullName evidence="3">DNA replication and repair protein RecF</fullName>
    </submittedName>
    <submittedName>
        <fullName evidence="4">Predicted ATP-dependent endonuclease of the OLD family, contains P-loop ATPase and TOPRIM domains</fullName>
    </submittedName>
</protein>
<dbReference type="InterPro" id="IPR027417">
    <property type="entry name" value="P-loop_NTPase"/>
</dbReference>
<dbReference type="Proteomes" id="UP000184204">
    <property type="component" value="Unassembled WGS sequence"/>
</dbReference>
<dbReference type="AlphaFoldDB" id="A0A0X1U8V2"/>
<dbReference type="GO" id="GO:0004519">
    <property type="term" value="F:endonuclease activity"/>
    <property type="evidence" value="ECO:0007669"/>
    <property type="project" value="UniProtKB-KW"/>
</dbReference>
<dbReference type="Proteomes" id="UP000068026">
    <property type="component" value="Chromosome"/>
</dbReference>
<dbReference type="InterPro" id="IPR051396">
    <property type="entry name" value="Bact_Antivir_Def_Nuclease"/>
</dbReference>
<dbReference type="KEGG" id="cpro:CPRO_17730"/>
<feature type="domain" description="OLD protein-like TOPRIM" evidence="2">
    <location>
        <begin position="435"/>
        <end position="505"/>
    </location>
</feature>
<dbReference type="CDD" id="cd01026">
    <property type="entry name" value="TOPRIM_OLD"/>
    <property type="match status" value="1"/>
</dbReference>
<evidence type="ECO:0000313" key="5">
    <source>
        <dbReference type="Proteomes" id="UP000068026"/>
    </source>
</evidence>
<proteinExistence type="predicted"/>
<dbReference type="EMBL" id="FQUA01000012">
    <property type="protein sequence ID" value="SHE97825.1"/>
    <property type="molecule type" value="Genomic_DNA"/>
</dbReference>
<keyword evidence="4" id="KW-0255">Endonuclease</keyword>
<dbReference type="RefSeq" id="WP_200777684.1">
    <property type="nucleotide sequence ID" value="NZ_CP014223.1"/>
</dbReference>
<sequence>MYIQELNLTNFRGFKKSTKIQFTKDINVIVGANNSGKTTIIKALELLFSEGSSKRLSIDDFNHNTSIEELKTSPPKIVISAKLVESENEEEYSEDLITVATWLTKIKKPYEATITYEFSLPDKEEDDYKSIIGKLTNKDIEDYWREIETTFLRKYTSKIFIGNHKHRTSVDSDSIKKFDYQYLDAIRDVERDLFTGRNTLLREVIDFYMDYDIKIDEKLSKKDKQEQIRLKKKDFSKKADVLIADLHTRMSGGKKEMLKYAEKTGADFDNITPSFDGKILDTELYSALRLVVENKTGVKLPATRNGLGYNNLIYISLLLAKMQKNASGEYMGNNAKVFPVLAIEEPEAHLHPNMQYKLLKFLNENSMHEVRQIFITTHSPSITAAVDLDSIIVLYKSEDETKIAYPGKVFSQSEEDQASKKYVERFLDVTKADMFFAKSIVFVEGIAEQLLLPEFAKYSNLDLTDSHVSVINVNGRYFNHFLKLFDTNKSQYAIPKKIVCLTDKDPVMKKIKDKTTEEDDENSSWKSCFPFLLESDKLNYEYKKTSNPLTELYQQREKTDLIRVYTQKEGSTFEYEMILENIKCDQLLTESVANKEEIKNMMEKYHDDINKSQTEDLVKNMRNGKFKDIINNFLQITKLEPSRIAKHIIAARYLNSIKKGEVAQELSYIISSNIKNSSDTKEKVFDFVVPTYISEAIKWICQ</sequence>
<evidence type="ECO:0000259" key="1">
    <source>
        <dbReference type="Pfam" id="PF13175"/>
    </source>
</evidence>
<gene>
    <name evidence="3" type="primary">recF_3</name>
    <name evidence="3" type="ORF">CPRO_17730</name>
    <name evidence="4" type="ORF">SAMN02745151_02400</name>
</gene>
<keyword evidence="5" id="KW-1185">Reference proteome</keyword>